<reference evidence="1" key="1">
    <citation type="submission" date="2019-08" db="EMBL/GenBank/DDBJ databases">
        <authorList>
            <person name="Kucharzyk K."/>
            <person name="Murdoch R.W."/>
            <person name="Higgins S."/>
            <person name="Loffler F."/>
        </authorList>
    </citation>
    <scope>NUCLEOTIDE SEQUENCE</scope>
</reference>
<comment type="caution">
    <text evidence="1">The sequence shown here is derived from an EMBL/GenBank/DDBJ whole genome shotgun (WGS) entry which is preliminary data.</text>
</comment>
<dbReference type="EMBL" id="VSSQ01065787">
    <property type="protein sequence ID" value="MPN18457.1"/>
    <property type="molecule type" value="Genomic_DNA"/>
</dbReference>
<protein>
    <submittedName>
        <fullName evidence="1">Uncharacterized protein</fullName>
    </submittedName>
</protein>
<sequence>MTLDDKVHFTPLLLLSQEELGKKLLTETYNSGCDVIKAIKAIRAIRAIKAINAIRVLRAI</sequence>
<dbReference type="AlphaFoldDB" id="A0A645FVI4"/>
<name>A0A645FVI4_9ZZZZ</name>
<accession>A0A645FVI4</accession>
<organism evidence="1">
    <name type="scientific">bioreactor metagenome</name>
    <dbReference type="NCBI Taxonomy" id="1076179"/>
    <lineage>
        <taxon>unclassified sequences</taxon>
        <taxon>metagenomes</taxon>
        <taxon>ecological metagenomes</taxon>
    </lineage>
</organism>
<gene>
    <name evidence="1" type="ORF">SDC9_165817</name>
</gene>
<evidence type="ECO:0000313" key="1">
    <source>
        <dbReference type="EMBL" id="MPN18457.1"/>
    </source>
</evidence>
<proteinExistence type="predicted"/>